<name>A0ABV5UQG3_9MICC</name>
<gene>
    <name evidence="1" type="ORF">ACFFPI_07850</name>
</gene>
<dbReference type="RefSeq" id="WP_345043114.1">
    <property type="nucleotide sequence ID" value="NZ_BAABED010000001.1"/>
</dbReference>
<accession>A0ABV5UQG3</accession>
<dbReference type="Proteomes" id="UP001589536">
    <property type="component" value="Unassembled WGS sequence"/>
</dbReference>
<proteinExistence type="predicted"/>
<sequence>MKRNLLSATVGARKKALRRRNRERMKYVCFELCLRHVRGRFGRGEHFRPTARAAALRYQTLQLLT</sequence>
<dbReference type="EMBL" id="JBHMBH010000019">
    <property type="protein sequence ID" value="MFB9714069.1"/>
    <property type="molecule type" value="Genomic_DNA"/>
</dbReference>
<protein>
    <submittedName>
        <fullName evidence="1">Uncharacterized protein</fullName>
    </submittedName>
</protein>
<evidence type="ECO:0000313" key="1">
    <source>
        <dbReference type="EMBL" id="MFB9714069.1"/>
    </source>
</evidence>
<evidence type="ECO:0000313" key="2">
    <source>
        <dbReference type="Proteomes" id="UP001589536"/>
    </source>
</evidence>
<comment type="caution">
    <text evidence="1">The sequence shown here is derived from an EMBL/GenBank/DDBJ whole genome shotgun (WGS) entry which is preliminary data.</text>
</comment>
<reference evidence="1 2" key="1">
    <citation type="submission" date="2024-09" db="EMBL/GenBank/DDBJ databases">
        <authorList>
            <person name="Sun Q."/>
            <person name="Mori K."/>
        </authorList>
    </citation>
    <scope>NUCLEOTIDE SEQUENCE [LARGE SCALE GENOMIC DNA]</scope>
    <source>
        <strain evidence="1 2">JCM 13519</strain>
    </source>
</reference>
<organism evidence="1 2">
    <name type="scientific">Arthrobacter methylotrophus</name>
    <dbReference type="NCBI Taxonomy" id="121291"/>
    <lineage>
        <taxon>Bacteria</taxon>
        <taxon>Bacillati</taxon>
        <taxon>Actinomycetota</taxon>
        <taxon>Actinomycetes</taxon>
        <taxon>Micrococcales</taxon>
        <taxon>Micrococcaceae</taxon>
        <taxon>Arthrobacter</taxon>
    </lineage>
</organism>
<keyword evidence="2" id="KW-1185">Reference proteome</keyword>